<dbReference type="InterPro" id="IPR011763">
    <property type="entry name" value="COA_CT_C"/>
</dbReference>
<dbReference type="GO" id="GO:0009317">
    <property type="term" value="C:acetyl-CoA carboxylase complex"/>
    <property type="evidence" value="ECO:0007669"/>
    <property type="project" value="TreeGrafter"/>
</dbReference>
<reference evidence="3" key="2">
    <citation type="submission" date="2021-04" db="EMBL/GenBank/DDBJ databases">
        <authorList>
            <person name="Gilroy R."/>
        </authorList>
    </citation>
    <scope>NUCLEOTIDE SEQUENCE</scope>
    <source>
        <strain evidence="3">ChiSxjej3B15-24422</strain>
    </source>
</reference>
<dbReference type="PROSITE" id="PS50989">
    <property type="entry name" value="COA_CT_CTER"/>
    <property type="match status" value="1"/>
</dbReference>
<gene>
    <name evidence="3" type="ORF">H9831_08730</name>
</gene>
<reference evidence="3" key="1">
    <citation type="journal article" date="2021" name="PeerJ">
        <title>Extensive microbial diversity within the chicken gut microbiome revealed by metagenomics and culture.</title>
        <authorList>
            <person name="Gilroy R."/>
            <person name="Ravi A."/>
            <person name="Getino M."/>
            <person name="Pursley I."/>
            <person name="Horton D.L."/>
            <person name="Alikhan N.F."/>
            <person name="Baker D."/>
            <person name="Gharbi K."/>
            <person name="Hall N."/>
            <person name="Watson M."/>
            <person name="Adriaenssens E.M."/>
            <person name="Foster-Nyarko E."/>
            <person name="Jarju S."/>
            <person name="Secka A."/>
            <person name="Antonio M."/>
            <person name="Oren A."/>
            <person name="Chaudhuri R.R."/>
            <person name="La Ragione R."/>
            <person name="Hildebrand F."/>
            <person name="Pallen M.J."/>
        </authorList>
    </citation>
    <scope>NUCLEOTIDE SEQUENCE</scope>
    <source>
        <strain evidence="3">ChiSxjej3B15-24422</strain>
    </source>
</reference>
<name>A0A9D1YQC4_9FIRM</name>
<dbReference type="InterPro" id="IPR011762">
    <property type="entry name" value="COA_CT_N"/>
</dbReference>
<evidence type="ECO:0000259" key="2">
    <source>
        <dbReference type="PROSITE" id="PS50989"/>
    </source>
</evidence>
<feature type="domain" description="CoA carboxyltransferase C-terminal" evidence="2">
    <location>
        <begin position="312"/>
        <end position="544"/>
    </location>
</feature>
<evidence type="ECO:0000259" key="1">
    <source>
        <dbReference type="PROSITE" id="PS50980"/>
    </source>
</evidence>
<dbReference type="PANTHER" id="PTHR43842">
    <property type="entry name" value="PROPIONYL-COA CARBOXYLASE BETA CHAIN"/>
    <property type="match status" value="1"/>
</dbReference>
<sequence>MNWEQANQDLEERRKKAFLGGGEAKIQKQHDGGKLTARERLELLFDKGTFVETDALVESRIDDFDLDKRRVPGDGVVTGYGYVEGRLVYAASEDFTVIGGTLGESHSMKIRRIQDMALEMKAPFVCINDSGGARIEEGIDSLSGYAGMFLRHTKASGVIPQIAVILGPCSGGACYAPAICDFIFMVKNTSKMFITGPNVVKTVINEETTVEELGGAKVHAEKSGVSHFTYDSEQECLMGVRKLLNYLPSSYDKKAPVILREEKKALSRSFNRVLERMGGLGRRLHGKKEREVRAMVSGTEAGLEEAHRRKLNPCSLLTSIVPDNSRHAYDVKKVIDCVVDWDSFFEVQAEFARNVVVGFARMEGNTVGIVANQPMVMGGSLDYHASDKAARFIRFCDCFSIPLITLVDVPAFLPGTAQEHNGIIRHGAKMLYAYSEATVPKISVILRKAYGGAYIAMNSKEMGADYVYAWPIAEIAVMGAEGAVNIAFRRKIKAADDPEAMRAECIREYEKRFLNPYVAASRGFVDEVIHPEETRERLLASLKAFSGKEAAAPKKKHGNIPL</sequence>
<dbReference type="GO" id="GO:0004658">
    <property type="term" value="F:propionyl-CoA carboxylase activity"/>
    <property type="evidence" value="ECO:0007669"/>
    <property type="project" value="TreeGrafter"/>
</dbReference>
<dbReference type="PANTHER" id="PTHR43842:SF2">
    <property type="entry name" value="PROPIONYL-COA CARBOXYLASE BETA CHAIN, MITOCHONDRIAL"/>
    <property type="match status" value="1"/>
</dbReference>
<dbReference type="Proteomes" id="UP000824007">
    <property type="component" value="Unassembled WGS sequence"/>
</dbReference>
<dbReference type="InterPro" id="IPR029045">
    <property type="entry name" value="ClpP/crotonase-like_dom_sf"/>
</dbReference>
<dbReference type="InterPro" id="IPR034733">
    <property type="entry name" value="AcCoA_carboxyl_beta"/>
</dbReference>
<evidence type="ECO:0000313" key="3">
    <source>
        <dbReference type="EMBL" id="HIY60747.1"/>
    </source>
</evidence>
<evidence type="ECO:0000313" key="4">
    <source>
        <dbReference type="Proteomes" id="UP000824007"/>
    </source>
</evidence>
<dbReference type="Pfam" id="PF01039">
    <property type="entry name" value="Carboxyl_trans"/>
    <property type="match status" value="2"/>
</dbReference>
<comment type="caution">
    <text evidence="3">The sequence shown here is derived from an EMBL/GenBank/DDBJ whole genome shotgun (WGS) entry which is preliminary data.</text>
</comment>
<dbReference type="Gene3D" id="3.90.226.10">
    <property type="entry name" value="2-enoyl-CoA Hydratase, Chain A, domain 1"/>
    <property type="match status" value="2"/>
</dbReference>
<dbReference type="PROSITE" id="PS50980">
    <property type="entry name" value="COA_CT_NTER"/>
    <property type="match status" value="1"/>
</dbReference>
<protein>
    <submittedName>
        <fullName evidence="3">Acyl-CoA carboxylase subunit beta</fullName>
    </submittedName>
</protein>
<accession>A0A9D1YQC4</accession>
<feature type="domain" description="CoA carboxyltransferase N-terminal" evidence="1">
    <location>
        <begin position="3"/>
        <end position="259"/>
    </location>
</feature>
<proteinExistence type="predicted"/>
<organism evidence="3 4">
    <name type="scientific">Candidatus Eisenbergiella pullistercoris</name>
    <dbReference type="NCBI Taxonomy" id="2838555"/>
    <lineage>
        <taxon>Bacteria</taxon>
        <taxon>Bacillati</taxon>
        <taxon>Bacillota</taxon>
        <taxon>Clostridia</taxon>
        <taxon>Lachnospirales</taxon>
        <taxon>Lachnospiraceae</taxon>
        <taxon>Eisenbergiella</taxon>
    </lineage>
</organism>
<dbReference type="AlphaFoldDB" id="A0A9D1YQC4"/>
<dbReference type="SUPFAM" id="SSF52096">
    <property type="entry name" value="ClpP/crotonase"/>
    <property type="match status" value="2"/>
</dbReference>
<dbReference type="EMBL" id="DXDD01000106">
    <property type="protein sequence ID" value="HIY60747.1"/>
    <property type="molecule type" value="Genomic_DNA"/>
</dbReference>
<dbReference type="FunFam" id="3.90.226.10:FF:000017">
    <property type="entry name" value="Propionyl-CoA carboxylase subunit beta 5"/>
    <property type="match status" value="1"/>
</dbReference>
<dbReference type="InterPro" id="IPR051047">
    <property type="entry name" value="AccD/PCCB"/>
</dbReference>